<accession>A0A938YD01</accession>
<organism evidence="1 2">
    <name type="scientific">Nakamurella leprariae</name>
    <dbReference type="NCBI Taxonomy" id="2803911"/>
    <lineage>
        <taxon>Bacteria</taxon>
        <taxon>Bacillati</taxon>
        <taxon>Actinomycetota</taxon>
        <taxon>Actinomycetes</taxon>
        <taxon>Nakamurellales</taxon>
        <taxon>Nakamurellaceae</taxon>
        <taxon>Nakamurella</taxon>
    </lineage>
</organism>
<keyword evidence="2" id="KW-1185">Reference proteome</keyword>
<dbReference type="RefSeq" id="WP_205259161.1">
    <property type="nucleotide sequence ID" value="NZ_JAERWK010000004.1"/>
</dbReference>
<proteinExistence type="predicted"/>
<evidence type="ECO:0000313" key="2">
    <source>
        <dbReference type="Proteomes" id="UP000663792"/>
    </source>
</evidence>
<name>A0A938YD01_9ACTN</name>
<dbReference type="PROSITE" id="PS51257">
    <property type="entry name" value="PROKAR_LIPOPROTEIN"/>
    <property type="match status" value="1"/>
</dbReference>
<gene>
    <name evidence="1" type="ORF">JL106_02710</name>
</gene>
<evidence type="ECO:0000313" key="1">
    <source>
        <dbReference type="EMBL" id="MBM9466192.1"/>
    </source>
</evidence>
<dbReference type="Proteomes" id="UP000663792">
    <property type="component" value="Unassembled WGS sequence"/>
</dbReference>
<reference evidence="1" key="1">
    <citation type="submission" date="2021-01" db="EMBL/GenBank/DDBJ databases">
        <title>YIM 132084 draft genome.</title>
        <authorList>
            <person name="An D."/>
        </authorList>
    </citation>
    <scope>NUCLEOTIDE SEQUENCE</scope>
    <source>
        <strain evidence="1">YIM 132084</strain>
    </source>
</reference>
<dbReference type="EMBL" id="JAERWK010000004">
    <property type="protein sequence ID" value="MBM9466192.1"/>
    <property type="molecule type" value="Genomic_DNA"/>
</dbReference>
<protein>
    <submittedName>
        <fullName evidence="1">Uncharacterized protein</fullName>
    </submittedName>
</protein>
<sequence length="190" mass="19309">MSPRMSRRRGGAAAVAGAAVLLAVVTAGCAVEMPGTATRAEPLAVDSRAAFGTFARQATAGDRIPELLDPDLVRISDSRRLASWPGGSVWLAHTAADQVCLVVDLTPPWSNTGGSACAPGPEAARIGLALWSSGSEPGRTCGVVAYPDTVTVTLDEGTFQAAGDGVIAACGTTVAVTGTWPDGRTQRYGL</sequence>
<comment type="caution">
    <text evidence="1">The sequence shown here is derived from an EMBL/GenBank/DDBJ whole genome shotgun (WGS) entry which is preliminary data.</text>
</comment>
<dbReference type="AlphaFoldDB" id="A0A938YD01"/>